<dbReference type="InterPro" id="IPR016024">
    <property type="entry name" value="ARM-type_fold"/>
</dbReference>
<dbReference type="AlphaFoldDB" id="A0A915KSG3"/>
<evidence type="ECO:0000313" key="2">
    <source>
        <dbReference type="WBParaSite" id="nRc.2.0.1.t41040-RA"/>
    </source>
</evidence>
<dbReference type="OMA" id="VRHHEPC"/>
<dbReference type="InterPro" id="IPR050693">
    <property type="entry name" value="Hsp70_NEF-Inhibitors"/>
</dbReference>
<accession>A0A915KSG3</accession>
<dbReference type="GO" id="GO:0000774">
    <property type="term" value="F:adenyl-nucleotide exchange factor activity"/>
    <property type="evidence" value="ECO:0007669"/>
    <property type="project" value="TreeGrafter"/>
</dbReference>
<dbReference type="PANTHER" id="PTHR19316">
    <property type="entry name" value="PROTEIN FOLDING REGULATOR"/>
    <property type="match status" value="1"/>
</dbReference>
<dbReference type="InterPro" id="IPR011989">
    <property type="entry name" value="ARM-like"/>
</dbReference>
<sequence length="301" mass="33589">MSEENIGIWKSLFEFAQRVGADDPVNNASVSTSISTMTEENKKWLGNALAQYVDENDPIKLVKEQILAILDINLTNPTVEEQLKGVSALEILNDLCENIDNASDFIKVGGLKILTPLLASSATQLRALSAELVGNLSQNHFECQNILNELCTLNVLCELLEKDPEESVRVKALYGISSMVGQNHKVQADFVKIGGFRYLMDVCRSNSDRMKIKSLFLMSNLLCNNTEWTRLVLDMDILQTLIRLISDSTHVNEQVLTILSILINNCPETATACTRKEYGLKSTLERRISVLRNSEHTVSVI</sequence>
<dbReference type="GO" id="GO:0005783">
    <property type="term" value="C:endoplasmic reticulum"/>
    <property type="evidence" value="ECO:0007669"/>
    <property type="project" value="TreeGrafter"/>
</dbReference>
<dbReference type="WBParaSite" id="nRc.2.0.1.t41040-RA">
    <property type="protein sequence ID" value="nRc.2.0.1.t41040-RA"/>
    <property type="gene ID" value="nRc.2.0.1.g41040"/>
</dbReference>
<organism evidence="1 2">
    <name type="scientific">Romanomermis culicivorax</name>
    <name type="common">Nematode worm</name>
    <dbReference type="NCBI Taxonomy" id="13658"/>
    <lineage>
        <taxon>Eukaryota</taxon>
        <taxon>Metazoa</taxon>
        <taxon>Ecdysozoa</taxon>
        <taxon>Nematoda</taxon>
        <taxon>Enoplea</taxon>
        <taxon>Dorylaimia</taxon>
        <taxon>Mermithida</taxon>
        <taxon>Mermithoidea</taxon>
        <taxon>Mermithidae</taxon>
        <taxon>Romanomermis</taxon>
    </lineage>
</organism>
<dbReference type="SUPFAM" id="SSF48371">
    <property type="entry name" value="ARM repeat"/>
    <property type="match status" value="1"/>
</dbReference>
<name>A0A915KSG3_ROMCU</name>
<protein>
    <submittedName>
        <fullName evidence="2">Uncharacterized protein</fullName>
    </submittedName>
</protein>
<dbReference type="PANTHER" id="PTHR19316:SF18">
    <property type="entry name" value="HSP70-BINDING PROTEIN 1"/>
    <property type="match status" value="1"/>
</dbReference>
<dbReference type="Proteomes" id="UP000887565">
    <property type="component" value="Unplaced"/>
</dbReference>
<reference evidence="2" key="1">
    <citation type="submission" date="2022-11" db="UniProtKB">
        <authorList>
            <consortium name="WormBaseParasite"/>
        </authorList>
    </citation>
    <scope>IDENTIFICATION</scope>
</reference>
<keyword evidence="1" id="KW-1185">Reference proteome</keyword>
<evidence type="ECO:0000313" key="1">
    <source>
        <dbReference type="Proteomes" id="UP000887565"/>
    </source>
</evidence>
<proteinExistence type="predicted"/>
<dbReference type="Gene3D" id="1.25.10.10">
    <property type="entry name" value="Leucine-rich Repeat Variant"/>
    <property type="match status" value="1"/>
</dbReference>